<dbReference type="AlphaFoldDB" id="A0A6A6I8P3"/>
<keyword evidence="4" id="KW-1185">Reference proteome</keyword>
<dbReference type="EMBL" id="ML987198">
    <property type="protein sequence ID" value="KAF2246935.1"/>
    <property type="molecule type" value="Genomic_DNA"/>
</dbReference>
<reference evidence="3" key="1">
    <citation type="journal article" date="2020" name="Stud. Mycol.">
        <title>101 Dothideomycetes genomes: a test case for predicting lifestyles and emergence of pathogens.</title>
        <authorList>
            <person name="Haridas S."/>
            <person name="Albert R."/>
            <person name="Binder M."/>
            <person name="Bloem J."/>
            <person name="Labutti K."/>
            <person name="Salamov A."/>
            <person name="Andreopoulos B."/>
            <person name="Baker S."/>
            <person name="Barry K."/>
            <person name="Bills G."/>
            <person name="Bluhm B."/>
            <person name="Cannon C."/>
            <person name="Castanera R."/>
            <person name="Culley D."/>
            <person name="Daum C."/>
            <person name="Ezra D."/>
            <person name="Gonzalez J."/>
            <person name="Henrissat B."/>
            <person name="Kuo A."/>
            <person name="Liang C."/>
            <person name="Lipzen A."/>
            <person name="Lutzoni F."/>
            <person name="Magnuson J."/>
            <person name="Mondo S."/>
            <person name="Nolan M."/>
            <person name="Ohm R."/>
            <person name="Pangilinan J."/>
            <person name="Park H.-J."/>
            <person name="Ramirez L."/>
            <person name="Alfaro M."/>
            <person name="Sun H."/>
            <person name="Tritt A."/>
            <person name="Yoshinaga Y."/>
            <person name="Zwiers L.-H."/>
            <person name="Turgeon B."/>
            <person name="Goodwin S."/>
            <person name="Spatafora J."/>
            <person name="Crous P."/>
            <person name="Grigoriev I."/>
        </authorList>
    </citation>
    <scope>NUCLEOTIDE SEQUENCE</scope>
    <source>
        <strain evidence="3">CBS 122368</strain>
    </source>
</reference>
<keyword evidence="2" id="KW-0812">Transmembrane</keyword>
<proteinExistence type="predicted"/>
<dbReference type="Proteomes" id="UP000800094">
    <property type="component" value="Unassembled WGS sequence"/>
</dbReference>
<feature type="transmembrane region" description="Helical" evidence="2">
    <location>
        <begin position="306"/>
        <end position="326"/>
    </location>
</feature>
<evidence type="ECO:0000256" key="2">
    <source>
        <dbReference type="SAM" id="Phobius"/>
    </source>
</evidence>
<keyword evidence="2" id="KW-1133">Transmembrane helix</keyword>
<dbReference type="RefSeq" id="XP_033681939.1">
    <property type="nucleotide sequence ID" value="XM_033835721.1"/>
</dbReference>
<protein>
    <submittedName>
        <fullName evidence="3">Uncharacterized protein</fullName>
    </submittedName>
</protein>
<evidence type="ECO:0000313" key="4">
    <source>
        <dbReference type="Proteomes" id="UP000800094"/>
    </source>
</evidence>
<feature type="transmembrane region" description="Helical" evidence="2">
    <location>
        <begin position="338"/>
        <end position="359"/>
    </location>
</feature>
<organism evidence="3 4">
    <name type="scientific">Trematosphaeria pertusa</name>
    <dbReference type="NCBI Taxonomy" id="390896"/>
    <lineage>
        <taxon>Eukaryota</taxon>
        <taxon>Fungi</taxon>
        <taxon>Dikarya</taxon>
        <taxon>Ascomycota</taxon>
        <taxon>Pezizomycotina</taxon>
        <taxon>Dothideomycetes</taxon>
        <taxon>Pleosporomycetidae</taxon>
        <taxon>Pleosporales</taxon>
        <taxon>Massarineae</taxon>
        <taxon>Trematosphaeriaceae</taxon>
        <taxon>Trematosphaeria</taxon>
    </lineage>
</organism>
<feature type="region of interest" description="Disordered" evidence="1">
    <location>
        <begin position="70"/>
        <end position="126"/>
    </location>
</feature>
<name>A0A6A6I8P3_9PLEO</name>
<accession>A0A6A6I8P3</accession>
<evidence type="ECO:0000256" key="1">
    <source>
        <dbReference type="SAM" id="MobiDB-lite"/>
    </source>
</evidence>
<keyword evidence="2" id="KW-0472">Membrane</keyword>
<evidence type="ECO:0000313" key="3">
    <source>
        <dbReference type="EMBL" id="KAF2246935.1"/>
    </source>
</evidence>
<gene>
    <name evidence="3" type="ORF">BU26DRAFT_607083</name>
</gene>
<dbReference type="OrthoDB" id="443402at2759"/>
<feature type="compositionally biased region" description="Polar residues" evidence="1">
    <location>
        <begin position="72"/>
        <end position="91"/>
    </location>
</feature>
<dbReference type="GeneID" id="54589051"/>
<sequence>MSAEREHSVAVAGAVGRWLQRRQSVGEALALSAQAELGLGRELVDAPVLFIRGLTQLICQIAAKSPGEYGASITQNPGPSGNPQPLTTGNEPSPGGVGPGQRGNEPQQFQGGAVPYLHSPESNPNQGRPSLLRVLLVVRPKKDHYRLAQIDVNDLTTTEGFFVDLRSEYFRLVRPWRRYLSVWRFSHCDFYRFEKYGALAFAPRTKDDYPDIRDPLYVYRRTPTMPPVTKHEFGDRFNSCAAPVFCRHHLFRAFCACKDPRGDRKAHSSELLELLPKRLALLDVGSDQREEFFGLYAKPKISGLRILLYHVVCFLPSLGFLFVWLFELGGRRELQDGSMLFSLTAGSVGVFWVAFSVFWKFG</sequence>